<evidence type="ECO:0000313" key="10">
    <source>
        <dbReference type="Proteomes" id="UP001178508"/>
    </source>
</evidence>
<evidence type="ECO:0000256" key="3">
    <source>
        <dbReference type="ARBA" id="ARBA00022833"/>
    </source>
</evidence>
<feature type="domain" description="B30.2/SPRY" evidence="8">
    <location>
        <begin position="268"/>
        <end position="452"/>
    </location>
</feature>
<evidence type="ECO:0000256" key="5">
    <source>
        <dbReference type="SAM" id="Coils"/>
    </source>
</evidence>
<dbReference type="CDD" id="cd12893">
    <property type="entry name" value="SPRY_PRY_TRIM35"/>
    <property type="match status" value="1"/>
</dbReference>
<dbReference type="InterPro" id="IPR003877">
    <property type="entry name" value="SPRY_dom"/>
</dbReference>
<keyword evidence="5" id="KW-0175">Coiled coil</keyword>
<feature type="coiled-coil region" evidence="5">
    <location>
        <begin position="192"/>
        <end position="226"/>
    </location>
</feature>
<dbReference type="Pfam" id="PF13445">
    <property type="entry name" value="zf-RING_UBOX"/>
    <property type="match status" value="1"/>
</dbReference>
<keyword evidence="3" id="KW-0862">Zinc</keyword>
<evidence type="ECO:0000259" key="6">
    <source>
        <dbReference type="PROSITE" id="PS50089"/>
    </source>
</evidence>
<dbReference type="InterPro" id="IPR013320">
    <property type="entry name" value="ConA-like_dom_sf"/>
</dbReference>
<dbReference type="InterPro" id="IPR001870">
    <property type="entry name" value="B30.2/SPRY"/>
</dbReference>
<dbReference type="InterPro" id="IPR050143">
    <property type="entry name" value="TRIM/RBCC"/>
</dbReference>
<dbReference type="EMBL" id="OY660865">
    <property type="protein sequence ID" value="CAJ1051984.1"/>
    <property type="molecule type" value="Genomic_DNA"/>
</dbReference>
<dbReference type="PRINTS" id="PR01407">
    <property type="entry name" value="BUTYPHLNCDUF"/>
</dbReference>
<evidence type="ECO:0000256" key="4">
    <source>
        <dbReference type="PROSITE-ProRule" id="PRU00024"/>
    </source>
</evidence>
<keyword evidence="10" id="KW-1185">Reference proteome</keyword>
<reference evidence="9" key="1">
    <citation type="submission" date="2023-08" db="EMBL/GenBank/DDBJ databases">
        <authorList>
            <person name="Alioto T."/>
            <person name="Alioto T."/>
            <person name="Gomez Garrido J."/>
        </authorList>
    </citation>
    <scope>NUCLEOTIDE SEQUENCE</scope>
</reference>
<dbReference type="Gene3D" id="3.30.40.10">
    <property type="entry name" value="Zinc/RING finger domain, C3HC4 (zinc finger)"/>
    <property type="match status" value="1"/>
</dbReference>
<evidence type="ECO:0000259" key="8">
    <source>
        <dbReference type="PROSITE" id="PS50188"/>
    </source>
</evidence>
<dbReference type="PROSITE" id="PS50089">
    <property type="entry name" value="ZF_RING_2"/>
    <property type="match status" value="1"/>
</dbReference>
<dbReference type="Gene3D" id="2.60.120.920">
    <property type="match status" value="1"/>
</dbReference>
<dbReference type="SUPFAM" id="SSF49899">
    <property type="entry name" value="Concanavalin A-like lectins/glucanases"/>
    <property type="match status" value="1"/>
</dbReference>
<dbReference type="SMART" id="SM00336">
    <property type="entry name" value="BBOX"/>
    <property type="match status" value="1"/>
</dbReference>
<dbReference type="InterPro" id="IPR043136">
    <property type="entry name" value="B30.2/SPRY_sf"/>
</dbReference>
<dbReference type="AlphaFoldDB" id="A0AAV1ETH5"/>
<dbReference type="InterPro" id="IPR003879">
    <property type="entry name" value="Butyrophylin_SPRY"/>
</dbReference>
<dbReference type="SMART" id="SM00589">
    <property type="entry name" value="PRY"/>
    <property type="match status" value="1"/>
</dbReference>
<evidence type="ECO:0000259" key="7">
    <source>
        <dbReference type="PROSITE" id="PS50119"/>
    </source>
</evidence>
<sequence>MSSQTEKDLLCPVCHDIFRLPVFLSCTHSFCKDCIKQWWQENQIQVCPVCKEISPQSDPPTNLVLKNLCEAFLLEREKSKALCSQHSKKLRLFCLDHQEPICVICRDSKAHNKHTFLPADEAAGDHREKLEKFLEPLQDKMKLFESVKRNSIQTAEHIKVQAKITERHIKEHFRKLHKFLEEKEEARISALRDEEEHKSQVMKEKIEGLDEEIAALSEIIRATEEELKAEDVAFLKNYKAAVERVKQRPLPDDPELVSGALIDEAKHLGNLSFNIWKMMKEKVSYSPVILDPDSAHPELVLSEDLTSVIFGIRQELPDNPERFDHYPIVLGSQGFNSGSHSWDVEVGDCKDWKVGVLEESAQRKGEPLSGLWRIGLYDGVYSARSLPESSTVLFLDKPKKIRVQLDFDKGKLSFSDPDTNTQIHTFTHTFTDRLFPYISNLDKCPLKVLPQK</sequence>
<dbReference type="SMART" id="SM00184">
    <property type="entry name" value="RING"/>
    <property type="match status" value="1"/>
</dbReference>
<dbReference type="PROSITE" id="PS00518">
    <property type="entry name" value="ZF_RING_1"/>
    <property type="match status" value="1"/>
</dbReference>
<dbReference type="PANTHER" id="PTHR24103">
    <property type="entry name" value="E3 UBIQUITIN-PROTEIN LIGASE TRIM"/>
    <property type="match status" value="1"/>
</dbReference>
<organism evidence="9 10">
    <name type="scientific">Xyrichtys novacula</name>
    <name type="common">Pearly razorfish</name>
    <name type="synonym">Hemipteronotus novacula</name>
    <dbReference type="NCBI Taxonomy" id="13765"/>
    <lineage>
        <taxon>Eukaryota</taxon>
        <taxon>Metazoa</taxon>
        <taxon>Chordata</taxon>
        <taxon>Craniata</taxon>
        <taxon>Vertebrata</taxon>
        <taxon>Euteleostomi</taxon>
        <taxon>Actinopterygii</taxon>
        <taxon>Neopterygii</taxon>
        <taxon>Teleostei</taxon>
        <taxon>Neoteleostei</taxon>
        <taxon>Acanthomorphata</taxon>
        <taxon>Eupercaria</taxon>
        <taxon>Labriformes</taxon>
        <taxon>Labridae</taxon>
        <taxon>Xyrichtys</taxon>
    </lineage>
</organism>
<dbReference type="Pfam" id="PF00643">
    <property type="entry name" value="zf-B_box"/>
    <property type="match status" value="1"/>
</dbReference>
<dbReference type="InterPro" id="IPR027370">
    <property type="entry name" value="Znf-RING_euk"/>
</dbReference>
<feature type="domain" description="RING-type" evidence="6">
    <location>
        <begin position="11"/>
        <end position="51"/>
    </location>
</feature>
<dbReference type="InterPro" id="IPR000315">
    <property type="entry name" value="Znf_B-box"/>
</dbReference>
<feature type="domain" description="B box-type" evidence="7">
    <location>
        <begin position="78"/>
        <end position="119"/>
    </location>
</feature>
<dbReference type="InterPro" id="IPR013083">
    <property type="entry name" value="Znf_RING/FYVE/PHD"/>
</dbReference>
<evidence type="ECO:0000313" key="9">
    <source>
        <dbReference type="EMBL" id="CAJ1051984.1"/>
    </source>
</evidence>
<dbReference type="SUPFAM" id="SSF57850">
    <property type="entry name" value="RING/U-box"/>
    <property type="match status" value="1"/>
</dbReference>
<dbReference type="Proteomes" id="UP001178508">
    <property type="component" value="Chromosome 2"/>
</dbReference>
<dbReference type="GO" id="GO:0008270">
    <property type="term" value="F:zinc ion binding"/>
    <property type="evidence" value="ECO:0007669"/>
    <property type="project" value="UniProtKB-KW"/>
</dbReference>
<accession>A0AAV1ETH5</accession>
<gene>
    <name evidence="9" type="ORF">XNOV1_A033910</name>
</gene>
<dbReference type="Pfam" id="PF00622">
    <property type="entry name" value="SPRY"/>
    <property type="match status" value="1"/>
</dbReference>
<dbReference type="PROSITE" id="PS50119">
    <property type="entry name" value="ZF_BBOX"/>
    <property type="match status" value="1"/>
</dbReference>
<evidence type="ECO:0000256" key="2">
    <source>
        <dbReference type="ARBA" id="ARBA00022771"/>
    </source>
</evidence>
<keyword evidence="2 4" id="KW-0863">Zinc-finger</keyword>
<protein>
    <submittedName>
        <fullName evidence="9">Nuclear factor 7, ovary-like</fullName>
    </submittedName>
</protein>
<dbReference type="PROSITE" id="PS50188">
    <property type="entry name" value="B302_SPRY"/>
    <property type="match status" value="1"/>
</dbReference>
<keyword evidence="1" id="KW-0479">Metal-binding</keyword>
<dbReference type="Gene3D" id="3.30.160.60">
    <property type="entry name" value="Classic Zinc Finger"/>
    <property type="match status" value="1"/>
</dbReference>
<dbReference type="SUPFAM" id="SSF57845">
    <property type="entry name" value="B-box zinc-binding domain"/>
    <property type="match status" value="1"/>
</dbReference>
<dbReference type="SMART" id="SM00449">
    <property type="entry name" value="SPRY"/>
    <property type="match status" value="1"/>
</dbReference>
<evidence type="ECO:0000256" key="1">
    <source>
        <dbReference type="ARBA" id="ARBA00022723"/>
    </source>
</evidence>
<proteinExistence type="predicted"/>
<dbReference type="InterPro" id="IPR001841">
    <property type="entry name" value="Znf_RING"/>
</dbReference>
<name>A0AAV1ETH5_XYRNO</name>
<dbReference type="InterPro" id="IPR017907">
    <property type="entry name" value="Znf_RING_CS"/>
</dbReference>
<dbReference type="InterPro" id="IPR006574">
    <property type="entry name" value="PRY"/>
</dbReference>
<dbReference type="Pfam" id="PF13765">
    <property type="entry name" value="PRY"/>
    <property type="match status" value="1"/>
</dbReference>